<evidence type="ECO:0000313" key="2">
    <source>
        <dbReference type="EMBL" id="OVA17169.1"/>
    </source>
</evidence>
<dbReference type="OrthoDB" id="1300727at2759"/>
<dbReference type="Pfam" id="PF13456">
    <property type="entry name" value="RVT_3"/>
    <property type="match status" value="1"/>
</dbReference>
<organism evidence="2 3">
    <name type="scientific">Macleaya cordata</name>
    <name type="common">Five-seeded plume-poppy</name>
    <name type="synonym">Bocconia cordata</name>
    <dbReference type="NCBI Taxonomy" id="56857"/>
    <lineage>
        <taxon>Eukaryota</taxon>
        <taxon>Viridiplantae</taxon>
        <taxon>Streptophyta</taxon>
        <taxon>Embryophyta</taxon>
        <taxon>Tracheophyta</taxon>
        <taxon>Spermatophyta</taxon>
        <taxon>Magnoliopsida</taxon>
        <taxon>Ranunculales</taxon>
        <taxon>Papaveraceae</taxon>
        <taxon>Papaveroideae</taxon>
        <taxon>Macleaya</taxon>
    </lineage>
</organism>
<keyword evidence="3" id="KW-1185">Reference proteome</keyword>
<sequence length="129" mass="14713">MAAFHSFYGTGSNNLAESRAFLDGLSLCRSMGINRIAVRVDSKLVASWFHFRGDIPWSLARWWLDIREATNGMDLIVAHVYRDLNAAADFMATLGFANRSDQIFIHDFPTRLMGLARLDRLGFPYVRNR</sequence>
<reference evidence="2 3" key="1">
    <citation type="journal article" date="2017" name="Mol. Plant">
        <title>The Genome of Medicinal Plant Macleaya cordata Provides New Insights into Benzylisoquinoline Alkaloids Metabolism.</title>
        <authorList>
            <person name="Liu X."/>
            <person name="Liu Y."/>
            <person name="Huang P."/>
            <person name="Ma Y."/>
            <person name="Qing Z."/>
            <person name="Tang Q."/>
            <person name="Cao H."/>
            <person name="Cheng P."/>
            <person name="Zheng Y."/>
            <person name="Yuan Z."/>
            <person name="Zhou Y."/>
            <person name="Liu J."/>
            <person name="Tang Z."/>
            <person name="Zhuo Y."/>
            <person name="Zhang Y."/>
            <person name="Yu L."/>
            <person name="Huang J."/>
            <person name="Yang P."/>
            <person name="Peng Q."/>
            <person name="Zhang J."/>
            <person name="Jiang W."/>
            <person name="Zhang Z."/>
            <person name="Lin K."/>
            <person name="Ro D.K."/>
            <person name="Chen X."/>
            <person name="Xiong X."/>
            <person name="Shang Y."/>
            <person name="Huang S."/>
            <person name="Zeng J."/>
        </authorList>
    </citation>
    <scope>NUCLEOTIDE SEQUENCE [LARGE SCALE GENOMIC DNA]</scope>
    <source>
        <strain evidence="3">cv. BLH2017</strain>
        <tissue evidence="2">Root</tissue>
    </source>
</reference>
<accession>A0A200R369</accession>
<dbReference type="Proteomes" id="UP000195402">
    <property type="component" value="Unassembled WGS sequence"/>
</dbReference>
<proteinExistence type="predicted"/>
<evidence type="ECO:0000313" key="3">
    <source>
        <dbReference type="Proteomes" id="UP000195402"/>
    </source>
</evidence>
<feature type="domain" description="RNase H type-1" evidence="1">
    <location>
        <begin position="8"/>
        <end position="93"/>
    </location>
</feature>
<protein>
    <recommendedName>
        <fullName evidence="1">RNase H type-1 domain-containing protein</fullName>
    </recommendedName>
</protein>
<dbReference type="InterPro" id="IPR036397">
    <property type="entry name" value="RNaseH_sf"/>
</dbReference>
<dbReference type="PANTHER" id="PTHR47723">
    <property type="entry name" value="OS05G0353850 PROTEIN"/>
    <property type="match status" value="1"/>
</dbReference>
<dbReference type="InterPro" id="IPR012337">
    <property type="entry name" value="RNaseH-like_sf"/>
</dbReference>
<dbReference type="GO" id="GO:0004523">
    <property type="term" value="F:RNA-DNA hybrid ribonuclease activity"/>
    <property type="evidence" value="ECO:0007669"/>
    <property type="project" value="InterPro"/>
</dbReference>
<dbReference type="GO" id="GO:0003676">
    <property type="term" value="F:nucleic acid binding"/>
    <property type="evidence" value="ECO:0007669"/>
    <property type="project" value="InterPro"/>
</dbReference>
<name>A0A200R369_MACCD</name>
<dbReference type="Gene3D" id="3.30.420.10">
    <property type="entry name" value="Ribonuclease H-like superfamily/Ribonuclease H"/>
    <property type="match status" value="1"/>
</dbReference>
<evidence type="ECO:0000259" key="1">
    <source>
        <dbReference type="Pfam" id="PF13456"/>
    </source>
</evidence>
<comment type="caution">
    <text evidence="2">The sequence shown here is derived from an EMBL/GenBank/DDBJ whole genome shotgun (WGS) entry which is preliminary data.</text>
</comment>
<dbReference type="AlphaFoldDB" id="A0A200R369"/>
<dbReference type="InParanoid" id="A0A200R369"/>
<dbReference type="OMA" id="CIRHELV"/>
<gene>
    <name evidence="2" type="ORF">BVC80_1305g10</name>
</gene>
<dbReference type="PANTHER" id="PTHR47723:SF19">
    <property type="entry name" value="POLYNUCLEOTIDYL TRANSFERASE, RIBONUCLEASE H-LIKE SUPERFAMILY PROTEIN"/>
    <property type="match status" value="1"/>
</dbReference>
<dbReference type="SUPFAM" id="SSF53098">
    <property type="entry name" value="Ribonuclease H-like"/>
    <property type="match status" value="1"/>
</dbReference>
<dbReference type="InterPro" id="IPR053151">
    <property type="entry name" value="RNase_H-like"/>
</dbReference>
<dbReference type="InterPro" id="IPR002156">
    <property type="entry name" value="RNaseH_domain"/>
</dbReference>
<dbReference type="InterPro" id="IPR044730">
    <property type="entry name" value="RNase_H-like_dom_plant"/>
</dbReference>
<dbReference type="EMBL" id="MVGT01000446">
    <property type="protein sequence ID" value="OVA17169.1"/>
    <property type="molecule type" value="Genomic_DNA"/>
</dbReference>
<dbReference type="CDD" id="cd06222">
    <property type="entry name" value="RNase_H_like"/>
    <property type="match status" value="1"/>
</dbReference>